<reference evidence="2" key="1">
    <citation type="submission" date="2022-11" db="UniProtKB">
        <authorList>
            <consortium name="WormBaseParasite"/>
        </authorList>
    </citation>
    <scope>IDENTIFICATION</scope>
</reference>
<protein>
    <submittedName>
        <fullName evidence="2">Elongation factor Ts, mitochondrial</fullName>
    </submittedName>
</protein>
<dbReference type="Proteomes" id="UP000887580">
    <property type="component" value="Unplaced"/>
</dbReference>
<sequence length="329" mass="36249">MLRLASTFSRLSYRSLSAAAVAPKTTKEALATLRKRTGYSYTNIRKAVDKFGPERIDEAEKWLKELAVKEGWAKAAKLGTRVASQGLLGVETSKNAAAVVELNCETDFVARSDVFKHLLEEITQAVIDAGKGLAAPADKQLASHLIEASELLTRQNRTVKEAIAMMVGKLGENITISRAQVFIAPSDIEVFARSHPREGTEATEMGRFVSIVGIHRKLNVTQFPTDKLASQLCQHVIGMQPESLGTPTQRQQSTEETQKVADGEKDELNEFYTGKTTQMNEDETQLLRQSFMLNPSQSVYDYLQSHGAEVISFARLELGVNNNAETQSS</sequence>
<accession>A0AC35F5V1</accession>
<organism evidence="1 2">
    <name type="scientific">Panagrolaimus sp. PS1159</name>
    <dbReference type="NCBI Taxonomy" id="55785"/>
    <lineage>
        <taxon>Eukaryota</taxon>
        <taxon>Metazoa</taxon>
        <taxon>Ecdysozoa</taxon>
        <taxon>Nematoda</taxon>
        <taxon>Chromadorea</taxon>
        <taxon>Rhabditida</taxon>
        <taxon>Tylenchina</taxon>
        <taxon>Panagrolaimomorpha</taxon>
        <taxon>Panagrolaimoidea</taxon>
        <taxon>Panagrolaimidae</taxon>
        <taxon>Panagrolaimus</taxon>
    </lineage>
</organism>
<evidence type="ECO:0000313" key="1">
    <source>
        <dbReference type="Proteomes" id="UP000887580"/>
    </source>
</evidence>
<proteinExistence type="predicted"/>
<evidence type="ECO:0000313" key="2">
    <source>
        <dbReference type="WBParaSite" id="PS1159_v2.g14209.t1"/>
    </source>
</evidence>
<name>A0AC35F5V1_9BILA</name>
<dbReference type="WBParaSite" id="PS1159_v2.g14209.t1">
    <property type="protein sequence ID" value="PS1159_v2.g14209.t1"/>
    <property type="gene ID" value="PS1159_v2.g14209"/>
</dbReference>